<evidence type="ECO:0000313" key="2">
    <source>
        <dbReference type="Proteomes" id="UP000305729"/>
    </source>
</evidence>
<gene>
    <name evidence="1" type="ORF">CWC22_004215</name>
</gene>
<dbReference type="STRING" id="43658.AT705_16355"/>
<reference evidence="1 2" key="1">
    <citation type="submission" date="2019-10" db="EMBL/GenBank/DDBJ databases">
        <title>Pseudoalteromonas rubra S4059.</title>
        <authorList>
            <person name="Paulsen S."/>
            <person name="Wang X."/>
        </authorList>
    </citation>
    <scope>NUCLEOTIDE SEQUENCE [LARGE SCALE GENOMIC DNA]</scope>
    <source>
        <strain evidence="1 2">S4059</strain>
    </source>
</reference>
<dbReference type="PANTHER" id="PTHR34289:SF8">
    <property type="entry name" value="DUF819 DOMAIN-CONTAINING PROTEIN"/>
    <property type="match status" value="1"/>
</dbReference>
<proteinExistence type="predicted"/>
<accession>A0A5S3UQ62</accession>
<dbReference type="InterPro" id="IPR008537">
    <property type="entry name" value="DUF819"/>
</dbReference>
<dbReference type="AlphaFoldDB" id="A0A5S3UQ62"/>
<dbReference type="PRINTS" id="PR00173">
    <property type="entry name" value="EDTRNSPORT"/>
</dbReference>
<dbReference type="OrthoDB" id="653763at2"/>
<dbReference type="Proteomes" id="UP000305729">
    <property type="component" value="Chromosome 1"/>
</dbReference>
<dbReference type="PANTHER" id="PTHR34289">
    <property type="entry name" value="PROTEIN, PUTATIVE (DUF819)-RELATED"/>
    <property type="match status" value="1"/>
</dbReference>
<dbReference type="Pfam" id="PF05684">
    <property type="entry name" value="DUF819"/>
    <property type="match status" value="1"/>
</dbReference>
<evidence type="ECO:0000313" key="1">
    <source>
        <dbReference type="EMBL" id="QPB82247.1"/>
    </source>
</evidence>
<sequence length="416" mass="44283">MQESSVLITNNAVVLGLLAVILGFVFYTSNLKTGFWAKFYRYVPALLMCYFLPSLLNTFGIVDGSGNDVYTVAKYFLLPACLVLLTLSIDLKSIMGLGKRAIIMFLTGTVGVVLGGPIALLITATFMPELLGVAGPEAVWRGMAALAGSWIGGGANMVAMKEIYGAGGEIFTIMVTVDIVVANLWMAGLLFLAARHKEIDARTGADTASIERLINKVQAFEAEHARRPELQDLMLLIAFAFGATGLAHFAADLLVPYFASNFPELKKFSLHSKLFWIIVLVTTIGLALSFTKARNFEAVGASKVGSSFLYILVATIGLHMDITKIVEAPKYVVIGLIWMAVHVGLLFLVAKLIKAPVFYVAVGSKANIGGAASAPVVASAFHPALAPVGVLLAVLGYALGTYAAWLCGQILRVIGS</sequence>
<organism evidence="1 2">
    <name type="scientific">Pseudoalteromonas rubra</name>
    <dbReference type="NCBI Taxonomy" id="43658"/>
    <lineage>
        <taxon>Bacteria</taxon>
        <taxon>Pseudomonadati</taxon>
        <taxon>Pseudomonadota</taxon>
        <taxon>Gammaproteobacteria</taxon>
        <taxon>Alteromonadales</taxon>
        <taxon>Pseudoalteromonadaceae</taxon>
        <taxon>Pseudoalteromonas</taxon>
    </lineage>
</organism>
<protein>
    <submittedName>
        <fullName evidence="1">DUF819 family protein</fullName>
    </submittedName>
</protein>
<name>A0A5S3UQ62_9GAMM</name>
<dbReference type="EMBL" id="CP045429">
    <property type="protein sequence ID" value="QPB82247.1"/>
    <property type="molecule type" value="Genomic_DNA"/>
</dbReference>
<dbReference type="RefSeq" id="WP_125564408.1">
    <property type="nucleotide sequence ID" value="NZ_CP045429.1"/>
</dbReference>